<feature type="transmembrane region" description="Helical" evidence="1">
    <location>
        <begin position="49"/>
        <end position="72"/>
    </location>
</feature>
<feature type="transmembrane region" description="Helical" evidence="1">
    <location>
        <begin position="21"/>
        <end position="43"/>
    </location>
</feature>
<keyword evidence="1" id="KW-0812">Transmembrane</keyword>
<protein>
    <submittedName>
        <fullName evidence="2">Uncharacterized protein</fullName>
    </submittedName>
</protein>
<dbReference type="Proteomes" id="UP001501729">
    <property type="component" value="Unassembled WGS sequence"/>
</dbReference>
<name>A0AAV3UJ76_9EURY</name>
<gene>
    <name evidence="2" type="ORF">GCM10025751_29890</name>
</gene>
<organism evidence="2 3">
    <name type="scientific">Haladaptatus pallidirubidus</name>
    <dbReference type="NCBI Taxonomy" id="1008152"/>
    <lineage>
        <taxon>Archaea</taxon>
        <taxon>Methanobacteriati</taxon>
        <taxon>Methanobacteriota</taxon>
        <taxon>Stenosarchaea group</taxon>
        <taxon>Halobacteria</taxon>
        <taxon>Halobacteriales</taxon>
        <taxon>Haladaptataceae</taxon>
        <taxon>Haladaptatus</taxon>
    </lineage>
</organism>
<accession>A0AAV3UJ76</accession>
<evidence type="ECO:0000313" key="3">
    <source>
        <dbReference type="Proteomes" id="UP001501729"/>
    </source>
</evidence>
<evidence type="ECO:0000256" key="1">
    <source>
        <dbReference type="SAM" id="Phobius"/>
    </source>
</evidence>
<reference evidence="2 3" key="1">
    <citation type="journal article" date="2019" name="Int. J. Syst. Evol. Microbiol.">
        <title>The Global Catalogue of Microorganisms (GCM) 10K type strain sequencing project: providing services to taxonomists for standard genome sequencing and annotation.</title>
        <authorList>
            <consortium name="The Broad Institute Genomics Platform"/>
            <consortium name="The Broad Institute Genome Sequencing Center for Infectious Disease"/>
            <person name="Wu L."/>
            <person name="Ma J."/>
        </authorList>
    </citation>
    <scope>NUCLEOTIDE SEQUENCE [LARGE SCALE GENOMIC DNA]</scope>
    <source>
        <strain evidence="2 3">JCM 17504</strain>
    </source>
</reference>
<proteinExistence type="predicted"/>
<dbReference type="EMBL" id="BAABKX010000013">
    <property type="protein sequence ID" value="GAA5053048.1"/>
    <property type="molecule type" value="Genomic_DNA"/>
</dbReference>
<evidence type="ECO:0000313" key="2">
    <source>
        <dbReference type="EMBL" id="GAA5053048.1"/>
    </source>
</evidence>
<comment type="caution">
    <text evidence="2">The sequence shown here is derived from an EMBL/GenBank/DDBJ whole genome shotgun (WGS) entry which is preliminary data.</text>
</comment>
<keyword evidence="3" id="KW-1185">Reference proteome</keyword>
<sequence length="75" mass="8289">MQETSETGDRSNPAIELFATIRNSVTLTIALLGVILFVAGFIINTGVWAAIYAVWGTALFLFGVTAYAIIWWQRH</sequence>
<keyword evidence="1" id="KW-1133">Transmembrane helix</keyword>
<keyword evidence="1" id="KW-0472">Membrane</keyword>
<dbReference type="AlphaFoldDB" id="A0AAV3UJ76"/>